<dbReference type="EMBL" id="BLXT01000767">
    <property type="protein sequence ID" value="GFN79992.1"/>
    <property type="molecule type" value="Genomic_DNA"/>
</dbReference>
<dbReference type="SUPFAM" id="SSF46458">
    <property type="entry name" value="Globin-like"/>
    <property type="match status" value="1"/>
</dbReference>
<evidence type="ECO:0000256" key="3">
    <source>
        <dbReference type="ARBA" id="ARBA00022617"/>
    </source>
</evidence>
<keyword evidence="6" id="KW-0514">Muscle protein</keyword>
<evidence type="ECO:0000256" key="4">
    <source>
        <dbReference type="ARBA" id="ARBA00022723"/>
    </source>
</evidence>
<dbReference type="CDD" id="cd01040">
    <property type="entry name" value="Mb-like"/>
    <property type="match status" value="1"/>
</dbReference>
<evidence type="ECO:0000256" key="2">
    <source>
        <dbReference type="ARBA" id="ARBA00022448"/>
    </source>
</evidence>
<protein>
    <recommendedName>
        <fullName evidence="1">Globin</fullName>
    </recommendedName>
    <alternativeName>
        <fullName evidence="7">Myoglobin</fullName>
    </alternativeName>
</protein>
<dbReference type="Pfam" id="PF00042">
    <property type="entry name" value="Globin"/>
    <property type="match status" value="1"/>
</dbReference>
<comment type="caution">
    <text evidence="10">The sequence shown here is derived from an EMBL/GenBank/DDBJ whole genome shotgun (WGS) entry which is preliminary data.</text>
</comment>
<dbReference type="Proteomes" id="UP000735302">
    <property type="component" value="Unassembled WGS sequence"/>
</dbReference>
<evidence type="ECO:0000256" key="7">
    <source>
        <dbReference type="ARBA" id="ARBA00030087"/>
    </source>
</evidence>
<keyword evidence="3 8" id="KW-0349">Heme</keyword>
<dbReference type="AlphaFoldDB" id="A0AAV3YC35"/>
<evidence type="ECO:0000259" key="9">
    <source>
        <dbReference type="PROSITE" id="PS01033"/>
    </source>
</evidence>
<dbReference type="InterPro" id="IPR009050">
    <property type="entry name" value="Globin-like_sf"/>
</dbReference>
<evidence type="ECO:0000313" key="10">
    <source>
        <dbReference type="EMBL" id="GFN79992.1"/>
    </source>
</evidence>
<dbReference type="Gene3D" id="1.10.490.10">
    <property type="entry name" value="Globins"/>
    <property type="match status" value="1"/>
</dbReference>
<keyword evidence="11" id="KW-1185">Reference proteome</keyword>
<dbReference type="PROSITE" id="PS01033">
    <property type="entry name" value="GLOBIN"/>
    <property type="match status" value="1"/>
</dbReference>
<keyword evidence="5" id="KW-0408">Iron</keyword>
<dbReference type="InterPro" id="IPR012292">
    <property type="entry name" value="Globin/Proto"/>
</dbReference>
<evidence type="ECO:0000256" key="8">
    <source>
        <dbReference type="RuleBase" id="RU000356"/>
    </source>
</evidence>
<name>A0AAV3YC35_9GAST</name>
<evidence type="ECO:0000313" key="11">
    <source>
        <dbReference type="Proteomes" id="UP000735302"/>
    </source>
</evidence>
<gene>
    <name evidence="10" type="ORF">PoB_000649800</name>
</gene>
<dbReference type="InterPro" id="IPR044399">
    <property type="entry name" value="Mb-like_M"/>
</dbReference>
<dbReference type="GO" id="GO:0020037">
    <property type="term" value="F:heme binding"/>
    <property type="evidence" value="ECO:0007669"/>
    <property type="project" value="InterPro"/>
</dbReference>
<dbReference type="GO" id="GO:0046872">
    <property type="term" value="F:metal ion binding"/>
    <property type="evidence" value="ECO:0007669"/>
    <property type="project" value="UniProtKB-KW"/>
</dbReference>
<dbReference type="InterPro" id="IPR000971">
    <property type="entry name" value="Globin"/>
</dbReference>
<sequence>MFDNVPNVRQRFTKVKADQEKSSLIADEMFLAHSHAVILALDQAIGLLDDPTKLKMKMTTLVKMHVHQNPPIGSEYFEPFASSSHTFAMVILGLPEDHPEVQAWVKFLYAFRNMVKAEEDALGGEAATEKARTCCTIL</sequence>
<keyword evidence="8" id="KW-0561">Oxygen transport</keyword>
<organism evidence="10 11">
    <name type="scientific">Plakobranchus ocellatus</name>
    <dbReference type="NCBI Taxonomy" id="259542"/>
    <lineage>
        <taxon>Eukaryota</taxon>
        <taxon>Metazoa</taxon>
        <taxon>Spiralia</taxon>
        <taxon>Lophotrochozoa</taxon>
        <taxon>Mollusca</taxon>
        <taxon>Gastropoda</taxon>
        <taxon>Heterobranchia</taxon>
        <taxon>Euthyneura</taxon>
        <taxon>Panpulmonata</taxon>
        <taxon>Sacoglossa</taxon>
        <taxon>Placobranchoidea</taxon>
        <taxon>Plakobranchidae</taxon>
        <taxon>Plakobranchus</taxon>
    </lineage>
</organism>
<evidence type="ECO:0000256" key="1">
    <source>
        <dbReference type="ARBA" id="ARBA00013895"/>
    </source>
</evidence>
<keyword evidence="4" id="KW-0479">Metal-binding</keyword>
<dbReference type="GO" id="GO:0005344">
    <property type="term" value="F:oxygen carrier activity"/>
    <property type="evidence" value="ECO:0007669"/>
    <property type="project" value="UniProtKB-KW"/>
</dbReference>
<reference evidence="10 11" key="1">
    <citation type="journal article" date="2021" name="Elife">
        <title>Chloroplast acquisition without the gene transfer in kleptoplastic sea slugs, Plakobranchus ocellatus.</title>
        <authorList>
            <person name="Maeda T."/>
            <person name="Takahashi S."/>
            <person name="Yoshida T."/>
            <person name="Shimamura S."/>
            <person name="Takaki Y."/>
            <person name="Nagai Y."/>
            <person name="Toyoda A."/>
            <person name="Suzuki Y."/>
            <person name="Arimoto A."/>
            <person name="Ishii H."/>
            <person name="Satoh N."/>
            <person name="Nishiyama T."/>
            <person name="Hasebe M."/>
            <person name="Maruyama T."/>
            <person name="Minagawa J."/>
            <person name="Obokata J."/>
            <person name="Shigenobu S."/>
        </authorList>
    </citation>
    <scope>NUCLEOTIDE SEQUENCE [LARGE SCALE GENOMIC DNA]</scope>
</reference>
<accession>A0AAV3YC35</accession>
<comment type="similarity">
    <text evidence="8">Belongs to the globin family.</text>
</comment>
<feature type="domain" description="Globin" evidence="9">
    <location>
        <begin position="1"/>
        <end position="120"/>
    </location>
</feature>
<evidence type="ECO:0000256" key="5">
    <source>
        <dbReference type="ARBA" id="ARBA00023004"/>
    </source>
</evidence>
<keyword evidence="2 8" id="KW-0813">Transport</keyword>
<dbReference type="GO" id="GO:0019825">
    <property type="term" value="F:oxygen binding"/>
    <property type="evidence" value="ECO:0007669"/>
    <property type="project" value="InterPro"/>
</dbReference>
<evidence type="ECO:0000256" key="6">
    <source>
        <dbReference type="ARBA" id="ARBA00023179"/>
    </source>
</evidence>
<proteinExistence type="inferred from homology"/>